<feature type="region of interest" description="Disordered" evidence="1">
    <location>
        <begin position="1"/>
        <end position="25"/>
    </location>
</feature>
<accession>M9LVM8</accession>
<feature type="compositionally biased region" description="Low complexity" evidence="1">
    <location>
        <begin position="895"/>
        <end position="904"/>
    </location>
</feature>
<proteinExistence type="predicted"/>
<feature type="compositionally biased region" description="Low complexity" evidence="1">
    <location>
        <begin position="469"/>
        <end position="492"/>
    </location>
</feature>
<feature type="compositionally biased region" description="Polar residues" evidence="1">
    <location>
        <begin position="1136"/>
        <end position="1146"/>
    </location>
</feature>
<feature type="compositionally biased region" description="Basic and acidic residues" evidence="1">
    <location>
        <begin position="1236"/>
        <end position="1251"/>
    </location>
</feature>
<feature type="compositionally biased region" description="Acidic residues" evidence="1">
    <location>
        <begin position="1066"/>
        <end position="1081"/>
    </location>
</feature>
<feature type="compositionally biased region" description="Basic and acidic residues" evidence="1">
    <location>
        <begin position="10"/>
        <end position="22"/>
    </location>
</feature>
<feature type="compositionally biased region" description="Basic and acidic residues" evidence="1">
    <location>
        <begin position="1007"/>
        <end position="1021"/>
    </location>
</feature>
<feature type="compositionally biased region" description="Basic and acidic residues" evidence="1">
    <location>
        <begin position="956"/>
        <end position="966"/>
    </location>
</feature>
<feature type="compositionally biased region" description="Polar residues" evidence="1">
    <location>
        <begin position="498"/>
        <end position="517"/>
    </location>
</feature>
<feature type="compositionally biased region" description="Acidic residues" evidence="1">
    <location>
        <begin position="561"/>
        <end position="596"/>
    </location>
</feature>
<dbReference type="AlphaFoldDB" id="M9LVM8"/>
<feature type="compositionally biased region" description="Basic and acidic residues" evidence="1">
    <location>
        <begin position="986"/>
        <end position="999"/>
    </location>
</feature>
<feature type="compositionally biased region" description="Low complexity" evidence="1">
    <location>
        <begin position="212"/>
        <end position="237"/>
    </location>
</feature>
<sequence>MRFREQTAWQHEHFRSTDDHTSQADVAARVPIRKRLQSGRTPPQSSRRWSGCSRCAYPPSSSSSSIQATATGLSTHIGSSGRLQGSSPRLACQTRTLSLVNLFPAIMPADNINGKSQTTLHRPRYVPPSASGDISLHQLGTPSRPRQSSFGAHAVGSAASPIPSAPSPARMQSKHSMSSPSNPRRPRVSTSAYQRFDEVSWIVDLSSRIGDALQSPSHPSPQASAAASPSSSSLHNLPRSRSRVRLPRPSKEFRDLQQRVRLNHVPSPASAALDAESAHDASFASDDSLSAIQWAANAQSDFERRRTELERSRRAVLERMASSHDAEAELHPEEAHAPAASDPAVQRSLLAAKSLQELMRGGGLQPEDSQVEQAGLADILSSAEPLSSSDLDLGPSALFEANRGADGALDIESILQQRARIAALEEQRQPHPSSSGSTPKRPVIEVLQGDTAEPSSSVSQRALVESDESSSGSSDDSDSSSDASSSESGSDADAADTENASAVPTQIQQFSQTSSAPQPMDQIAIVNGTFTIVPAQTAQTPAAFDLAAPKDDAEDSVQYTFEEDARLDEEFESEASDADAASDELDDDEDMDDEDPSTLRDQYANASPHDSVFDGPAGDADEPIVLSDSDEGSQSSDEGDSDEDEQVDGQETVEAQDYSLGSQDELLDEVPSERSDDSDAGSDSGSHALVHDDEIDGESSTHHHSQLLDSSQDAHQGAQVQHHAEPELEILSSEVTQPDDQIAADIIMQDRASPTEGDGRLFDTYLAEPDSDAVPESEVEPEELDEDLRWSDLDNQQSSREDISSPHPPQFSSVSSAFRALQGAQALPGFVTASQLQASIETIESQAQNAVEQASPAAIQAVEQIDPLLTEALASVPDDERQDQPASKPEDSDAADGAVAAQDAESSDTSPKLDVPSIPVEVDTVEVDGAISANPPSASHGTADQVVVQDKSQQPIHDDEGRQDLTDEKEEVPAADVNRRVASRSDLVEVAHDGADDIRAAPLGLAKSDDEKPSPAVEAHENASAVEEEDTIVSATTAPVRAPAETSIASASEPAKPTLVRIESTDVLEADVEDNSEEEVVEQPIHIKPAKASAPSPLLTPALDTAVESDSGEALGSAIVPDEDVAIDGSGKIDVPSSQDDVNQPSIRVATDDEGILSGDLADRDTSVERQAAPLAADSADQTMDDALADEKRTDDELGASSSVPAKRKSTSESDMVEQHPDTEHLSLPNLDGDDSERVETAPHKKAKLETDAGDVSNELPAVSGSEEAQKPSIP</sequence>
<reference evidence="3" key="1">
    <citation type="journal article" date="2013" name="Genome Announc.">
        <title>Genome sequence of the basidiomycetous yeast Pseudozyma antarctica T-34, a producer of the glycolipid biosurfactants mannosylerythritol lipids.</title>
        <authorList>
            <person name="Morita T."/>
            <person name="Koike H."/>
            <person name="Koyama Y."/>
            <person name="Hagiwara H."/>
            <person name="Ito E."/>
            <person name="Fukuoka T."/>
            <person name="Imura T."/>
            <person name="Machida M."/>
            <person name="Kitamoto D."/>
        </authorList>
    </citation>
    <scope>NUCLEOTIDE SEQUENCE [LARGE SCALE GENOMIC DNA]</scope>
    <source>
        <strain evidence="3">T-34</strain>
    </source>
</reference>
<feature type="region of interest" description="Disordered" evidence="1">
    <location>
        <begin position="320"/>
        <end position="343"/>
    </location>
</feature>
<name>M9LVM8_PSEA3</name>
<feature type="compositionally biased region" description="Low complexity" evidence="1">
    <location>
        <begin position="738"/>
        <end position="752"/>
    </location>
</feature>
<evidence type="ECO:0000313" key="3">
    <source>
        <dbReference type="Proteomes" id="UP000011976"/>
    </source>
</evidence>
<feature type="region of interest" description="Disordered" evidence="1">
    <location>
        <begin position="212"/>
        <end position="253"/>
    </location>
</feature>
<evidence type="ECO:0000256" key="1">
    <source>
        <dbReference type="SAM" id="MobiDB-lite"/>
    </source>
</evidence>
<feature type="region of interest" description="Disordered" evidence="1">
    <location>
        <begin position="870"/>
        <end position="1275"/>
    </location>
</feature>
<feature type="compositionally biased region" description="Basic and acidic residues" evidence="1">
    <location>
        <begin position="320"/>
        <end position="336"/>
    </location>
</feature>
<protein>
    <submittedName>
        <fullName evidence="2">Uncharacterized protein</fullName>
    </submittedName>
</protein>
<feature type="compositionally biased region" description="Basic and acidic residues" evidence="1">
    <location>
        <begin position="878"/>
        <end position="891"/>
    </location>
</feature>
<feature type="region of interest" description="Disordered" evidence="1">
    <location>
        <begin position="449"/>
        <end position="518"/>
    </location>
</feature>
<dbReference type="EMBL" id="DF196775">
    <property type="protein sequence ID" value="GAC73954.1"/>
    <property type="molecule type" value="Genomic_DNA"/>
</dbReference>
<gene>
    <name evidence="2" type="ORF">PANT_9c00385</name>
</gene>
<feature type="compositionally biased region" description="Acidic residues" evidence="1">
    <location>
        <begin position="637"/>
        <end position="648"/>
    </location>
</feature>
<feature type="compositionally biased region" description="Acidic residues" evidence="1">
    <location>
        <begin position="769"/>
        <end position="786"/>
    </location>
</feature>
<dbReference type="Proteomes" id="UP000011976">
    <property type="component" value="Unassembled WGS sequence"/>
</dbReference>
<feature type="region of interest" description="Disordered" evidence="1">
    <location>
        <begin position="110"/>
        <end position="191"/>
    </location>
</feature>
<feature type="compositionally biased region" description="Polar residues" evidence="1">
    <location>
        <begin position="138"/>
        <end position="150"/>
    </location>
</feature>
<dbReference type="STRING" id="1151754.M9LVM8"/>
<evidence type="ECO:0000313" key="2">
    <source>
        <dbReference type="EMBL" id="GAC73954.1"/>
    </source>
</evidence>
<feature type="compositionally biased region" description="Basic residues" evidence="1">
    <location>
        <begin position="238"/>
        <end position="248"/>
    </location>
</feature>
<organism evidence="2 3">
    <name type="scientific">Pseudozyma antarctica (strain T-34)</name>
    <name type="common">Yeast</name>
    <name type="synonym">Candida antarctica</name>
    <dbReference type="NCBI Taxonomy" id="1151754"/>
    <lineage>
        <taxon>Eukaryota</taxon>
        <taxon>Fungi</taxon>
        <taxon>Dikarya</taxon>
        <taxon>Basidiomycota</taxon>
        <taxon>Ustilaginomycotina</taxon>
        <taxon>Ustilaginomycetes</taxon>
        <taxon>Ustilaginales</taxon>
        <taxon>Ustilaginaceae</taxon>
        <taxon>Moesziomyces</taxon>
    </lineage>
</organism>
<feature type="region of interest" description="Disordered" evidence="1">
    <location>
        <begin position="544"/>
        <end position="816"/>
    </location>
</feature>